<dbReference type="Pfam" id="PF00156">
    <property type="entry name" value="Pribosyltran"/>
    <property type="match status" value="1"/>
</dbReference>
<dbReference type="RefSeq" id="WP_009293409.1">
    <property type="nucleotide sequence ID" value="NZ_JGCY01000078.1"/>
</dbReference>
<dbReference type="Proteomes" id="UP000020529">
    <property type="component" value="Unassembled WGS sequence"/>
</dbReference>
<keyword evidence="1" id="KW-0472">Membrane</keyword>
<feature type="transmembrane region" description="Helical" evidence="1">
    <location>
        <begin position="6"/>
        <end position="24"/>
    </location>
</feature>
<keyword evidence="1" id="KW-1133">Transmembrane helix</keyword>
<dbReference type="InterPro" id="IPR000836">
    <property type="entry name" value="PRTase_dom"/>
</dbReference>
<comment type="caution">
    <text evidence="3">The sequence shown here is derived from an EMBL/GenBank/DDBJ whole genome shotgun (WGS) entry which is preliminary data.</text>
</comment>
<evidence type="ECO:0000259" key="2">
    <source>
        <dbReference type="Pfam" id="PF00156"/>
    </source>
</evidence>
<gene>
    <name evidence="3" type="ORF">M124_4233</name>
</gene>
<dbReference type="CDD" id="cd06223">
    <property type="entry name" value="PRTases_typeI"/>
    <property type="match status" value="1"/>
</dbReference>
<dbReference type="InterPro" id="IPR029057">
    <property type="entry name" value="PRTase-like"/>
</dbReference>
<accession>A0A015T2W3</accession>
<dbReference type="AlphaFoldDB" id="A0A015T2W3"/>
<dbReference type="EMBL" id="JGCY01000078">
    <property type="protein sequence ID" value="EXY76872.1"/>
    <property type="molecule type" value="Genomic_DNA"/>
</dbReference>
<reference evidence="3 4" key="1">
    <citation type="submission" date="2014-02" db="EMBL/GenBank/DDBJ databases">
        <authorList>
            <person name="Sears C."/>
            <person name="Carroll K."/>
            <person name="Sack B.R."/>
            <person name="Qadri F."/>
            <person name="Myers L.L."/>
            <person name="Chung G.-T."/>
            <person name="Escheverria P."/>
            <person name="Fraser C.M."/>
            <person name="Sadzewicz L."/>
            <person name="Shefchek K.A."/>
            <person name="Tallon L."/>
            <person name="Das S.P."/>
            <person name="Daugherty S."/>
            <person name="Mongodin E.F."/>
        </authorList>
    </citation>
    <scope>NUCLEOTIDE SEQUENCE [LARGE SCALE GENOMIC DNA]</scope>
    <source>
        <strain evidence="4">3988T(B)14</strain>
    </source>
</reference>
<proteinExistence type="predicted"/>
<dbReference type="SUPFAM" id="SSF53271">
    <property type="entry name" value="PRTase-like"/>
    <property type="match status" value="1"/>
</dbReference>
<keyword evidence="3" id="KW-0808">Transferase</keyword>
<keyword evidence="1" id="KW-0812">Transmembrane</keyword>
<evidence type="ECO:0000313" key="3">
    <source>
        <dbReference type="EMBL" id="EXY76872.1"/>
    </source>
</evidence>
<name>A0A015T2W3_BACFG</name>
<evidence type="ECO:0000256" key="1">
    <source>
        <dbReference type="SAM" id="Phobius"/>
    </source>
</evidence>
<dbReference type="GO" id="GO:0016740">
    <property type="term" value="F:transferase activity"/>
    <property type="evidence" value="ECO:0007669"/>
    <property type="project" value="UniProtKB-KW"/>
</dbReference>
<dbReference type="Gene3D" id="3.40.50.2020">
    <property type="match status" value="1"/>
</dbReference>
<sequence>MNARLLFILLLFVIGALWYIIGYWRRKAGEAAFAAARLAEKSEERERYCRLAVMAGHREACRMFCLLHPEQFDGHSPHKPFKSRGIRISFYGYYYPSRYNALLNDEQRAFCHSIYQFKQGDIHGIEFFKTCMNALQLKKRPYHIMFMPCSNWIKYGQRFKRLDWYIGKHRQDLTSGLYDVDICDARESLHEAKGGEKRILERNYLITGNIKGKEIIIIDDVLTTGQSVADYKEEIERCGGKVVAAIFYGKTFSMPSMLLVQIHIWGNHIAHIIERMTK</sequence>
<dbReference type="PATRIC" id="fig|1339315.3.peg.219"/>
<feature type="domain" description="Phosphoribosyltransferase" evidence="2">
    <location>
        <begin position="180"/>
        <end position="245"/>
    </location>
</feature>
<organism evidence="3 4">
    <name type="scientific">Bacteroides fragilis str. 3988T(B)14</name>
    <dbReference type="NCBI Taxonomy" id="1339315"/>
    <lineage>
        <taxon>Bacteria</taxon>
        <taxon>Pseudomonadati</taxon>
        <taxon>Bacteroidota</taxon>
        <taxon>Bacteroidia</taxon>
        <taxon>Bacteroidales</taxon>
        <taxon>Bacteroidaceae</taxon>
        <taxon>Bacteroides</taxon>
    </lineage>
</organism>
<protein>
    <submittedName>
        <fullName evidence="3">Phosphoribosyl transferase domain protein</fullName>
    </submittedName>
</protein>
<evidence type="ECO:0000313" key="4">
    <source>
        <dbReference type="Proteomes" id="UP000020529"/>
    </source>
</evidence>